<name>A0A8S3E684_9BILA</name>
<comment type="caution">
    <text evidence="2">The sequence shown here is derived from an EMBL/GenBank/DDBJ whole genome shotgun (WGS) entry which is preliminary data.</text>
</comment>
<gene>
    <name evidence="1" type="ORF">BYL167_LOCUS51240</name>
    <name evidence="2" type="ORF">GIL414_LOCUS59781</name>
</gene>
<accession>A0A8S3E684</accession>
<organism evidence="2 3">
    <name type="scientific">Rotaria magnacalcarata</name>
    <dbReference type="NCBI Taxonomy" id="392030"/>
    <lineage>
        <taxon>Eukaryota</taxon>
        <taxon>Metazoa</taxon>
        <taxon>Spiralia</taxon>
        <taxon>Gnathifera</taxon>
        <taxon>Rotifera</taxon>
        <taxon>Eurotatoria</taxon>
        <taxon>Bdelloidea</taxon>
        <taxon>Philodinida</taxon>
        <taxon>Philodinidae</taxon>
        <taxon>Rotaria</taxon>
    </lineage>
</organism>
<evidence type="ECO:0000313" key="2">
    <source>
        <dbReference type="EMBL" id="CAF5047734.1"/>
    </source>
</evidence>
<protein>
    <submittedName>
        <fullName evidence="2">Uncharacterized protein</fullName>
    </submittedName>
</protein>
<dbReference type="Gene3D" id="3.30.70.870">
    <property type="entry name" value="Elongation Factor G (Translational Gtpase), domain 3"/>
    <property type="match status" value="1"/>
</dbReference>
<dbReference type="Proteomes" id="UP000681967">
    <property type="component" value="Unassembled WGS sequence"/>
</dbReference>
<dbReference type="Proteomes" id="UP000681720">
    <property type="component" value="Unassembled WGS sequence"/>
</dbReference>
<proteinExistence type="predicted"/>
<evidence type="ECO:0000313" key="3">
    <source>
        <dbReference type="Proteomes" id="UP000681720"/>
    </source>
</evidence>
<sequence>MVFAGFFPFDEVQYNTFEQSIERLALNDTG</sequence>
<dbReference type="AlphaFoldDB" id="A0A8S3E684"/>
<dbReference type="EMBL" id="CAJOBH010160913">
    <property type="protein sequence ID" value="CAF4878275.1"/>
    <property type="molecule type" value="Genomic_DNA"/>
</dbReference>
<feature type="non-terminal residue" evidence="2">
    <location>
        <position position="1"/>
    </location>
</feature>
<evidence type="ECO:0000313" key="1">
    <source>
        <dbReference type="EMBL" id="CAF4878275.1"/>
    </source>
</evidence>
<reference evidence="2" key="1">
    <citation type="submission" date="2021-02" db="EMBL/GenBank/DDBJ databases">
        <authorList>
            <person name="Nowell W R."/>
        </authorList>
    </citation>
    <scope>NUCLEOTIDE SEQUENCE</scope>
</reference>
<dbReference type="EMBL" id="CAJOBJ010227759">
    <property type="protein sequence ID" value="CAF5047734.1"/>
    <property type="molecule type" value="Genomic_DNA"/>
</dbReference>